<proteinExistence type="predicted"/>
<dbReference type="EMBL" id="KM236244">
    <property type="protein sequence ID" value="AIW03966.1"/>
    <property type="molecule type" value="Genomic_DNA"/>
</dbReference>
<accession>A0A0A0RTR0</accession>
<name>A0A0A0RTR0_9CAUD</name>
<evidence type="ECO:0000313" key="1">
    <source>
        <dbReference type="EMBL" id="AIW03966.1"/>
    </source>
</evidence>
<dbReference type="Proteomes" id="UP000030204">
    <property type="component" value="Segment"/>
</dbReference>
<keyword evidence="2" id="KW-1185">Reference proteome</keyword>
<dbReference type="KEGG" id="vg:24598710"/>
<protein>
    <submittedName>
        <fullName evidence="1">Uncharacterized protein</fullName>
    </submittedName>
</protein>
<dbReference type="GeneID" id="24598710"/>
<gene>
    <name evidence="1" type="ORF">CPT_Stitch15</name>
</gene>
<reference evidence="1 2" key="1">
    <citation type="journal article" date="2015" name="Genome Announc.">
        <title>Complete Genome of Salmonella enterica Serovar Typhimurium T5-Like Siphophage Stitch.</title>
        <authorList>
            <person name="Grover J.M."/>
            <person name="Luna A.J."/>
            <person name="Wood T.L."/>
            <person name="Chamakura K.R."/>
            <person name="Kuty Everett G.F."/>
        </authorList>
    </citation>
    <scope>NUCLEOTIDE SEQUENCE [LARGE SCALE GENOMIC DNA]</scope>
</reference>
<organism evidence="1 2">
    <name type="scientific">Salmonella phage Stitch</name>
    <dbReference type="NCBI Taxonomy" id="2991861"/>
    <lineage>
        <taxon>Viruses</taxon>
        <taxon>Duplodnaviria</taxon>
        <taxon>Heunggongvirae</taxon>
        <taxon>Uroviricota</taxon>
        <taxon>Caudoviricetes</taxon>
        <taxon>Demerecviridae</taxon>
        <taxon>Markadamsvirinae</taxon>
        <taxon>Epseptimavirus</taxon>
        <taxon>Epseptimavirus stitch</taxon>
    </lineage>
</organism>
<sequence>MSISENLKTIIKLARNADGKCVSELTPDEAHAVAFCSEFHPAAYTEAGIVKYNKEEKFVTLSPAYIAMRKIINSVGDNIVGFKANSYHVFADQELPTFREGNVKVALELYPDEKFIPPKRCEYDHLPRLQRKEEGFPYTKDEVLLGIASTIAQVHLCLEKKIEMPLILQSAHKAMLNDWDQFFKILGAVGLARLLSTFENSEVFGEGSFGTVDYDALKSPHSYLATFLFMVSKGIVLKYKRKE</sequence>
<dbReference type="OrthoDB" id="15856at10239"/>
<dbReference type="RefSeq" id="YP_009145956.1">
    <property type="nucleotide sequence ID" value="NC_027297.1"/>
</dbReference>
<evidence type="ECO:0000313" key="2">
    <source>
        <dbReference type="Proteomes" id="UP000030204"/>
    </source>
</evidence>